<keyword evidence="4" id="KW-0406">Ion transport</keyword>
<protein>
    <submittedName>
        <fullName evidence="4">Potassium channel protein</fullName>
    </submittedName>
</protein>
<dbReference type="Gene3D" id="3.40.50.720">
    <property type="entry name" value="NAD(P)-binding Rossmann-like Domain"/>
    <property type="match status" value="1"/>
</dbReference>
<dbReference type="InterPro" id="IPR036291">
    <property type="entry name" value="NAD(P)-bd_dom_sf"/>
</dbReference>
<dbReference type="Proteomes" id="UP000315215">
    <property type="component" value="Chromosome"/>
</dbReference>
<name>A0A516KHP9_9BACI</name>
<dbReference type="PRINTS" id="PR00169">
    <property type="entry name" value="KCHANNEL"/>
</dbReference>
<dbReference type="Gene3D" id="1.10.287.70">
    <property type="match status" value="1"/>
</dbReference>
<reference evidence="4 5" key="1">
    <citation type="submission" date="2019-07" db="EMBL/GenBank/DDBJ databases">
        <authorList>
            <person name="Li J."/>
        </authorList>
    </citation>
    <scope>NUCLEOTIDE SEQUENCE [LARGE SCALE GENOMIC DNA]</scope>
    <source>
        <strain evidence="4 5">TKL69</strain>
    </source>
</reference>
<dbReference type="EMBL" id="CP041666">
    <property type="protein sequence ID" value="QDP40917.1"/>
    <property type="molecule type" value="Genomic_DNA"/>
</dbReference>
<keyword evidence="5" id="KW-1185">Reference proteome</keyword>
<dbReference type="InterPro" id="IPR003148">
    <property type="entry name" value="RCK_N"/>
</dbReference>
<dbReference type="AlphaFoldDB" id="A0A516KHP9"/>
<feature type="transmembrane region" description="Helical" evidence="2">
    <location>
        <begin position="73"/>
        <end position="94"/>
    </location>
</feature>
<keyword evidence="2" id="KW-1133">Transmembrane helix</keyword>
<feature type="domain" description="RCK N-terminal" evidence="3">
    <location>
        <begin position="114"/>
        <end position="239"/>
    </location>
</feature>
<dbReference type="Pfam" id="PF02254">
    <property type="entry name" value="TrkA_N"/>
    <property type="match status" value="1"/>
</dbReference>
<dbReference type="InterPro" id="IPR013099">
    <property type="entry name" value="K_chnl_dom"/>
</dbReference>
<evidence type="ECO:0000313" key="4">
    <source>
        <dbReference type="EMBL" id="QDP40917.1"/>
    </source>
</evidence>
<accession>A0A516KHP9</accession>
<dbReference type="PANTHER" id="PTHR43833:SF9">
    <property type="entry name" value="POTASSIUM CHANNEL PROTEIN YUGO-RELATED"/>
    <property type="match status" value="1"/>
</dbReference>
<keyword evidence="4" id="KW-0407">Ion channel</keyword>
<dbReference type="OrthoDB" id="9785285at2"/>
<keyword evidence="2" id="KW-0472">Membrane</keyword>
<sequence length="339" mass="38373">MIIFRRILRKVVKIQNTFLFLGSLLMIVLASYLVVAVEKESFPTFFDAFWWVMTTVTTVGYGDYYPVSFAGRMIALFLYVFGIGIIGIVIGKVVDSLSSFRIKREEGNIVFKEKDHYIIIGWSQKAKFAIDEIVRTMPDADILIIDTLEKAPLLKEHIHFLHGHASETEVLEKANIKEAKAVLIFANDQITDGQLNDGRTLLIASAIEAYAPHVHTVVEVMEEAHIKNFVHVKVNEFIISNETISSLFVRSAFHEGMSRLFGQLLRRSVGEDLFHVPTNPEWKTYKDAFNALLDSGATLVADRDDLSINRSLDKEIPADAKLFVICDENTYQTLIQNIS</sequence>
<dbReference type="InterPro" id="IPR050721">
    <property type="entry name" value="Trk_Ktr_HKT_K-transport"/>
</dbReference>
<proteinExistence type="predicted"/>
<gene>
    <name evidence="4" type="ORF">FN924_12390</name>
</gene>
<evidence type="ECO:0000313" key="5">
    <source>
        <dbReference type="Proteomes" id="UP000315215"/>
    </source>
</evidence>
<dbReference type="KEGG" id="aqt:FN924_12390"/>
<dbReference type="GO" id="GO:0034220">
    <property type="term" value="P:monoatomic ion transmembrane transport"/>
    <property type="evidence" value="ECO:0007669"/>
    <property type="project" value="UniProtKB-KW"/>
</dbReference>
<keyword evidence="4" id="KW-0813">Transport</keyword>
<evidence type="ECO:0000259" key="3">
    <source>
        <dbReference type="PROSITE" id="PS51201"/>
    </source>
</evidence>
<dbReference type="SUPFAM" id="SSF81324">
    <property type="entry name" value="Voltage-gated potassium channels"/>
    <property type="match status" value="1"/>
</dbReference>
<dbReference type="PROSITE" id="PS51201">
    <property type="entry name" value="RCK_N"/>
    <property type="match status" value="1"/>
</dbReference>
<dbReference type="RefSeq" id="WP_143894944.1">
    <property type="nucleotide sequence ID" value="NZ_CP041666.1"/>
</dbReference>
<dbReference type="GO" id="GO:0005886">
    <property type="term" value="C:plasma membrane"/>
    <property type="evidence" value="ECO:0007669"/>
    <property type="project" value="UniProtKB-SubCell"/>
</dbReference>
<dbReference type="Pfam" id="PF07885">
    <property type="entry name" value="Ion_trans_2"/>
    <property type="match status" value="1"/>
</dbReference>
<dbReference type="PANTHER" id="PTHR43833">
    <property type="entry name" value="POTASSIUM CHANNEL PROTEIN 2-RELATED-RELATED"/>
    <property type="match status" value="1"/>
</dbReference>
<dbReference type="GO" id="GO:0006813">
    <property type="term" value="P:potassium ion transport"/>
    <property type="evidence" value="ECO:0007669"/>
    <property type="project" value="InterPro"/>
</dbReference>
<comment type="subcellular location">
    <subcellularLocation>
        <location evidence="1">Cell membrane</location>
        <topology evidence="1">Multi-pass membrane protein</topology>
    </subcellularLocation>
</comment>
<evidence type="ECO:0000256" key="1">
    <source>
        <dbReference type="ARBA" id="ARBA00004651"/>
    </source>
</evidence>
<dbReference type="SUPFAM" id="SSF51735">
    <property type="entry name" value="NAD(P)-binding Rossmann-fold domains"/>
    <property type="match status" value="1"/>
</dbReference>
<keyword evidence="2" id="KW-0812">Transmembrane</keyword>
<organism evidence="4 5">
    <name type="scientific">Radiobacillus deserti</name>
    <dbReference type="NCBI Taxonomy" id="2594883"/>
    <lineage>
        <taxon>Bacteria</taxon>
        <taxon>Bacillati</taxon>
        <taxon>Bacillota</taxon>
        <taxon>Bacilli</taxon>
        <taxon>Bacillales</taxon>
        <taxon>Bacillaceae</taxon>
        <taxon>Radiobacillus</taxon>
    </lineage>
</organism>
<evidence type="ECO:0000256" key="2">
    <source>
        <dbReference type="SAM" id="Phobius"/>
    </source>
</evidence>